<protein>
    <submittedName>
        <fullName evidence="9">Prominin-1</fullName>
    </submittedName>
</protein>
<feature type="transmembrane region" description="Helical" evidence="7">
    <location>
        <begin position="148"/>
        <end position="171"/>
    </location>
</feature>
<dbReference type="Proteomes" id="UP000192578">
    <property type="component" value="Unassembled WGS sequence"/>
</dbReference>
<evidence type="ECO:0000256" key="1">
    <source>
        <dbReference type="ARBA" id="ARBA00004141"/>
    </source>
</evidence>
<evidence type="ECO:0000256" key="4">
    <source>
        <dbReference type="ARBA" id="ARBA00022989"/>
    </source>
</evidence>
<keyword evidence="4 7" id="KW-1133">Transmembrane helix</keyword>
<feature type="signal peptide" evidence="8">
    <location>
        <begin position="1"/>
        <end position="26"/>
    </location>
</feature>
<evidence type="ECO:0000313" key="9">
    <source>
        <dbReference type="EMBL" id="OQV14088.1"/>
    </source>
</evidence>
<evidence type="ECO:0000256" key="2">
    <source>
        <dbReference type="ARBA" id="ARBA00006058"/>
    </source>
</evidence>
<sequence length="603" mass="66245">MAMAERCAGALICLTVVLLAAGTVRSAASNGTTTNSPGNGTTSQPTQSTIEFWYSLEQRFMDTVQPKKLSVDYVKSLYDSIVNKTFQTSDISTLFKKPEVVGILTLVILGVLYSAGILIGGLIFCLVQCCCSGYQKYDEDGAKCSRCTMSFFLVAFCVLISFGTGMLAVSLTDVIRTSDSLPPFVNTTFTSFHRVIATTESEIDGVVRGGFEKVAADVLSNLNKADRTLSASIYNSLDRNVTATISGIEELGNSVTTVSSSVGNVTSDFTKMNDDLKEARDGLENQRRQWTDFCGSPSGSAVCQGSSVDFTAVVLPTNYVLSFESATVLTNLEEIQRTNLSSLADKAKTSYNSVPQQIRDKIPPIRQKVDRTFGDVRQRIQEELRKLHAETVKLNEQILPVRNDAYEYARQPQKYHDYIFYSVIAISVFFGLFAALVLLGTCVGGAAYNSSVIPTRRKVCSRAGGCCLIAVVYLTLITAWLFMLLTTALFVCVDLNQTQKHLDNANIQSQLGDFQLDERNIEIFSLDSERQTRNFITQLENIKLNTTLDELSQTDTTSSFSGIANLAKICGKFSECNWWCGSVRPEPHCSGFEGLVHWSINVI</sequence>
<dbReference type="OrthoDB" id="6229420at2759"/>
<dbReference type="PANTHER" id="PTHR22730">
    <property type="entry name" value="PROMININ PROM PROTEIN"/>
    <property type="match status" value="1"/>
</dbReference>
<evidence type="ECO:0000256" key="8">
    <source>
        <dbReference type="SAM" id="SignalP"/>
    </source>
</evidence>
<evidence type="ECO:0000256" key="3">
    <source>
        <dbReference type="ARBA" id="ARBA00022692"/>
    </source>
</evidence>
<keyword evidence="6" id="KW-0325">Glycoprotein</keyword>
<keyword evidence="5 7" id="KW-0472">Membrane</keyword>
<comment type="similarity">
    <text evidence="2">Belongs to the prominin family.</text>
</comment>
<keyword evidence="10" id="KW-1185">Reference proteome</keyword>
<comment type="subcellular location">
    <subcellularLocation>
        <location evidence="1">Membrane</location>
        <topology evidence="1">Multi-pass membrane protein</topology>
    </subcellularLocation>
</comment>
<feature type="chain" id="PRO_5012980849" evidence="8">
    <location>
        <begin position="27"/>
        <end position="603"/>
    </location>
</feature>
<gene>
    <name evidence="9" type="ORF">BV898_11664</name>
</gene>
<comment type="caution">
    <text evidence="9">The sequence shown here is derived from an EMBL/GenBank/DDBJ whole genome shotgun (WGS) entry which is preliminary data.</text>
</comment>
<accession>A0A1W0WFX2</accession>
<feature type="transmembrane region" description="Helical" evidence="7">
    <location>
        <begin position="100"/>
        <end position="127"/>
    </location>
</feature>
<dbReference type="InterPro" id="IPR008795">
    <property type="entry name" value="Prominin"/>
</dbReference>
<evidence type="ECO:0000256" key="7">
    <source>
        <dbReference type="SAM" id="Phobius"/>
    </source>
</evidence>
<evidence type="ECO:0000256" key="5">
    <source>
        <dbReference type="ARBA" id="ARBA00023136"/>
    </source>
</evidence>
<dbReference type="GO" id="GO:0016020">
    <property type="term" value="C:membrane"/>
    <property type="evidence" value="ECO:0007669"/>
    <property type="project" value="UniProtKB-SubCell"/>
</dbReference>
<proteinExistence type="inferred from homology"/>
<dbReference type="Pfam" id="PF05478">
    <property type="entry name" value="Prominin"/>
    <property type="match status" value="1"/>
</dbReference>
<feature type="transmembrane region" description="Helical" evidence="7">
    <location>
        <begin position="418"/>
        <end position="448"/>
    </location>
</feature>
<keyword evidence="8" id="KW-0732">Signal</keyword>
<name>A0A1W0WFX2_HYPEX</name>
<organism evidence="9 10">
    <name type="scientific">Hypsibius exemplaris</name>
    <name type="common">Freshwater tardigrade</name>
    <dbReference type="NCBI Taxonomy" id="2072580"/>
    <lineage>
        <taxon>Eukaryota</taxon>
        <taxon>Metazoa</taxon>
        <taxon>Ecdysozoa</taxon>
        <taxon>Tardigrada</taxon>
        <taxon>Eutardigrada</taxon>
        <taxon>Parachela</taxon>
        <taxon>Hypsibioidea</taxon>
        <taxon>Hypsibiidae</taxon>
        <taxon>Hypsibius</taxon>
    </lineage>
</organism>
<dbReference type="EMBL" id="MTYJ01000110">
    <property type="protein sequence ID" value="OQV14088.1"/>
    <property type="molecule type" value="Genomic_DNA"/>
</dbReference>
<evidence type="ECO:0000313" key="10">
    <source>
        <dbReference type="Proteomes" id="UP000192578"/>
    </source>
</evidence>
<reference evidence="10" key="1">
    <citation type="submission" date="2017-01" db="EMBL/GenBank/DDBJ databases">
        <title>Comparative genomics of anhydrobiosis in the tardigrade Hypsibius dujardini.</title>
        <authorList>
            <person name="Yoshida Y."/>
            <person name="Koutsovoulos G."/>
            <person name="Laetsch D."/>
            <person name="Stevens L."/>
            <person name="Kumar S."/>
            <person name="Horikawa D."/>
            <person name="Ishino K."/>
            <person name="Komine S."/>
            <person name="Tomita M."/>
            <person name="Blaxter M."/>
            <person name="Arakawa K."/>
        </authorList>
    </citation>
    <scope>NUCLEOTIDE SEQUENCE [LARGE SCALE GENOMIC DNA]</scope>
    <source>
        <strain evidence="10">Z151</strain>
    </source>
</reference>
<dbReference type="AlphaFoldDB" id="A0A1W0WFX2"/>
<keyword evidence="3 7" id="KW-0812">Transmembrane</keyword>
<dbReference type="PANTHER" id="PTHR22730:SF1">
    <property type="entry name" value="PROMININ-LIKE PROTEIN"/>
    <property type="match status" value="1"/>
</dbReference>
<feature type="transmembrane region" description="Helical" evidence="7">
    <location>
        <begin position="468"/>
        <end position="491"/>
    </location>
</feature>
<evidence type="ECO:0000256" key="6">
    <source>
        <dbReference type="ARBA" id="ARBA00023180"/>
    </source>
</evidence>